<evidence type="ECO:0000256" key="5">
    <source>
        <dbReference type="ARBA" id="ARBA00013229"/>
    </source>
</evidence>
<keyword evidence="14" id="KW-1133">Transmembrane helix</keyword>
<reference evidence="16" key="1">
    <citation type="submission" date="2022-06" db="EMBL/GenBank/DDBJ databases">
        <title>Uncovering the hologenomic basis of an extraordinary plant invasion.</title>
        <authorList>
            <person name="Bieker V.C."/>
            <person name="Martin M.D."/>
            <person name="Gilbert T."/>
            <person name="Hodgins K."/>
            <person name="Battlay P."/>
            <person name="Petersen B."/>
            <person name="Wilson J."/>
        </authorList>
    </citation>
    <scope>NUCLEOTIDE SEQUENCE</scope>
    <source>
        <strain evidence="16">AA19_3_7</strain>
        <tissue evidence="16">Leaf</tissue>
    </source>
</reference>
<dbReference type="SUPFAM" id="SSF101148">
    <property type="entry name" value="Plant invertase/pectin methylesterase inhibitor"/>
    <property type="match status" value="1"/>
</dbReference>
<keyword evidence="14" id="KW-0472">Membrane</keyword>
<evidence type="ECO:0000256" key="13">
    <source>
        <dbReference type="RuleBase" id="RU000589"/>
    </source>
</evidence>
<keyword evidence="9" id="KW-1015">Disulfide bond</keyword>
<dbReference type="PANTHER" id="PTHR31707">
    <property type="entry name" value="PECTINESTERASE"/>
    <property type="match status" value="1"/>
</dbReference>
<dbReference type="GO" id="GO:0045490">
    <property type="term" value="P:pectin catabolic process"/>
    <property type="evidence" value="ECO:0007669"/>
    <property type="project" value="UniProtKB-UniRule"/>
</dbReference>
<comment type="function">
    <text evidence="13">Acts in the modification of cell walls via demethylesterification of cell wall pectin.</text>
</comment>
<keyword evidence="14" id="KW-0812">Transmembrane</keyword>
<evidence type="ECO:0000259" key="15">
    <source>
        <dbReference type="SMART" id="SM00856"/>
    </source>
</evidence>
<dbReference type="SMART" id="SM00856">
    <property type="entry name" value="PMEI"/>
    <property type="match status" value="1"/>
</dbReference>
<dbReference type="InterPro" id="IPR011050">
    <property type="entry name" value="Pectin_lyase_fold/virulence"/>
</dbReference>
<keyword evidence="6 13" id="KW-0134">Cell wall</keyword>
<evidence type="ECO:0000313" key="16">
    <source>
        <dbReference type="EMBL" id="KAI7735810.1"/>
    </source>
</evidence>
<accession>A0AAD5C6A9</accession>
<dbReference type="EC" id="3.1.1.11" evidence="5 13"/>
<name>A0AAD5C6A9_AMBAR</name>
<evidence type="ECO:0000256" key="8">
    <source>
        <dbReference type="ARBA" id="ARBA00023085"/>
    </source>
</evidence>
<comment type="similarity">
    <text evidence="3">In the N-terminal section; belongs to the PMEI family.</text>
</comment>
<evidence type="ECO:0000256" key="10">
    <source>
        <dbReference type="ARBA" id="ARBA00023180"/>
    </source>
</evidence>
<sequence length="316" mass="34716">MKDLLGGVVMESAGSCNKRKKVILLTAFASILLVSALIGIVVGVNHPEVTKKVKTQKDVIELAVNITKTAVEKNYFQIKKLMTTRKGLTQREVRALHDCLEMISDTLEELEQVEKGLEEYHTKKSLLQQHANDLKTLMSSTITDQETCLDGFSHGDADKKVRKELEKGQERVEKMCSNALAMICNMTNTDLLTAGRRNLQVEDNWPEWLSVGDRKLLQSGTVTPNAVVAADGSGDYKTVSAAVAAAPSKSKTRYVIRIKAGVYRENVDVPKGKTNLMFIGDGRKNTIITASRSVKGGTTTFESATVGNHLFLLPHL</sequence>
<evidence type="ECO:0000256" key="2">
    <source>
        <dbReference type="ARBA" id="ARBA00005184"/>
    </source>
</evidence>
<proteinExistence type="inferred from homology"/>
<feature type="domain" description="Pectinesterase inhibitor" evidence="15">
    <location>
        <begin position="33"/>
        <end position="182"/>
    </location>
</feature>
<evidence type="ECO:0000256" key="3">
    <source>
        <dbReference type="ARBA" id="ARBA00006027"/>
    </source>
</evidence>
<keyword evidence="10" id="KW-0325">Glycoprotein</keyword>
<dbReference type="Pfam" id="PF04043">
    <property type="entry name" value="PMEI"/>
    <property type="match status" value="1"/>
</dbReference>
<evidence type="ECO:0000256" key="12">
    <source>
        <dbReference type="ARBA" id="ARBA00047928"/>
    </source>
</evidence>
<evidence type="ECO:0000256" key="14">
    <source>
        <dbReference type="SAM" id="Phobius"/>
    </source>
</evidence>
<comment type="pathway">
    <text evidence="2 13">Glycan metabolism; pectin degradation; 2-dehydro-3-deoxy-D-gluconate from pectin: step 1/5.</text>
</comment>
<dbReference type="InterPro" id="IPR000070">
    <property type="entry name" value="Pectinesterase_cat"/>
</dbReference>
<keyword evidence="8 13" id="KW-0063">Aspartyl esterase</keyword>
<protein>
    <recommendedName>
        <fullName evidence="5 13">Pectinesterase</fullName>
        <ecNumber evidence="5 13">3.1.1.11</ecNumber>
    </recommendedName>
</protein>
<comment type="similarity">
    <text evidence="4">In the C-terminal section; belongs to the pectinesterase family.</text>
</comment>
<dbReference type="GO" id="GO:0030599">
    <property type="term" value="F:pectinesterase activity"/>
    <property type="evidence" value="ECO:0007669"/>
    <property type="project" value="UniProtKB-UniRule"/>
</dbReference>
<keyword evidence="7 13" id="KW-0378">Hydrolase</keyword>
<dbReference type="SUPFAM" id="SSF51126">
    <property type="entry name" value="Pectin lyase-like"/>
    <property type="match status" value="1"/>
</dbReference>
<evidence type="ECO:0000256" key="6">
    <source>
        <dbReference type="ARBA" id="ARBA00022512"/>
    </source>
</evidence>
<keyword evidence="11 13" id="KW-0961">Cell wall biogenesis/degradation</keyword>
<dbReference type="InterPro" id="IPR035513">
    <property type="entry name" value="Invertase/methylesterase_inhib"/>
</dbReference>
<dbReference type="InterPro" id="IPR018040">
    <property type="entry name" value="Pectinesterase_Tyr_AS"/>
</dbReference>
<evidence type="ECO:0000256" key="11">
    <source>
        <dbReference type="ARBA" id="ARBA00023316"/>
    </source>
</evidence>
<dbReference type="AlphaFoldDB" id="A0AAD5C6A9"/>
<organism evidence="16 17">
    <name type="scientific">Ambrosia artemisiifolia</name>
    <name type="common">Common ragweed</name>
    <dbReference type="NCBI Taxonomy" id="4212"/>
    <lineage>
        <taxon>Eukaryota</taxon>
        <taxon>Viridiplantae</taxon>
        <taxon>Streptophyta</taxon>
        <taxon>Embryophyta</taxon>
        <taxon>Tracheophyta</taxon>
        <taxon>Spermatophyta</taxon>
        <taxon>Magnoliopsida</taxon>
        <taxon>eudicotyledons</taxon>
        <taxon>Gunneridae</taxon>
        <taxon>Pentapetalae</taxon>
        <taxon>asterids</taxon>
        <taxon>campanulids</taxon>
        <taxon>Asterales</taxon>
        <taxon>Asteraceae</taxon>
        <taxon>Asteroideae</taxon>
        <taxon>Heliantheae alliance</taxon>
        <taxon>Heliantheae</taxon>
        <taxon>Ambrosia</taxon>
    </lineage>
</organism>
<comment type="caution">
    <text evidence="16">The sequence shown here is derived from an EMBL/GenBank/DDBJ whole genome shotgun (WGS) entry which is preliminary data.</text>
</comment>
<evidence type="ECO:0000256" key="1">
    <source>
        <dbReference type="ARBA" id="ARBA00004191"/>
    </source>
</evidence>
<dbReference type="FunFam" id="1.20.140.40:FF:000010">
    <property type="entry name" value="Pectinesterase"/>
    <property type="match status" value="1"/>
</dbReference>
<dbReference type="CDD" id="cd15798">
    <property type="entry name" value="PMEI-like_3"/>
    <property type="match status" value="1"/>
</dbReference>
<dbReference type="Gene3D" id="2.160.20.10">
    <property type="entry name" value="Single-stranded right-handed beta-helix, Pectin lyase-like"/>
    <property type="match status" value="1"/>
</dbReference>
<comment type="subcellular location">
    <subcellularLocation>
        <location evidence="1 13">Secreted</location>
        <location evidence="1 13">Cell wall</location>
    </subcellularLocation>
</comment>
<dbReference type="NCBIfam" id="TIGR01614">
    <property type="entry name" value="PME_inhib"/>
    <property type="match status" value="1"/>
</dbReference>
<dbReference type="InterPro" id="IPR012334">
    <property type="entry name" value="Pectin_lyas_fold"/>
</dbReference>
<dbReference type="GO" id="GO:0042545">
    <property type="term" value="P:cell wall modification"/>
    <property type="evidence" value="ECO:0007669"/>
    <property type="project" value="UniProtKB-UniRule"/>
</dbReference>
<comment type="catalytic activity">
    <reaction evidence="12 13">
        <text>[(1-&gt;4)-alpha-D-galacturonosyl methyl ester](n) + n H2O = [(1-&gt;4)-alpha-D-galacturonosyl](n) + n methanol + n H(+)</text>
        <dbReference type="Rhea" id="RHEA:22380"/>
        <dbReference type="Rhea" id="RHEA-COMP:14570"/>
        <dbReference type="Rhea" id="RHEA-COMP:14573"/>
        <dbReference type="ChEBI" id="CHEBI:15377"/>
        <dbReference type="ChEBI" id="CHEBI:15378"/>
        <dbReference type="ChEBI" id="CHEBI:17790"/>
        <dbReference type="ChEBI" id="CHEBI:140522"/>
        <dbReference type="ChEBI" id="CHEBI:140523"/>
        <dbReference type="EC" id="3.1.1.11"/>
    </reaction>
</comment>
<evidence type="ECO:0000256" key="7">
    <source>
        <dbReference type="ARBA" id="ARBA00022801"/>
    </source>
</evidence>
<dbReference type="Pfam" id="PF01095">
    <property type="entry name" value="Pectinesterase"/>
    <property type="match status" value="1"/>
</dbReference>
<dbReference type="EMBL" id="JAMZMK010009435">
    <property type="protein sequence ID" value="KAI7735810.1"/>
    <property type="molecule type" value="Genomic_DNA"/>
</dbReference>
<dbReference type="GO" id="GO:0004857">
    <property type="term" value="F:enzyme inhibitor activity"/>
    <property type="evidence" value="ECO:0007669"/>
    <property type="project" value="InterPro"/>
</dbReference>
<dbReference type="PROSITE" id="PS00800">
    <property type="entry name" value="PECTINESTERASE_1"/>
    <property type="match status" value="1"/>
</dbReference>
<evidence type="ECO:0000256" key="4">
    <source>
        <dbReference type="ARBA" id="ARBA00007786"/>
    </source>
</evidence>
<evidence type="ECO:0000313" key="17">
    <source>
        <dbReference type="Proteomes" id="UP001206925"/>
    </source>
</evidence>
<dbReference type="Gene3D" id="1.20.140.40">
    <property type="entry name" value="Invertase/pectin methylesterase inhibitor family protein"/>
    <property type="match status" value="1"/>
</dbReference>
<keyword evidence="13" id="KW-0964">Secreted</keyword>
<gene>
    <name evidence="16" type="ORF">M8C21_000572</name>
</gene>
<evidence type="ECO:0000256" key="9">
    <source>
        <dbReference type="ARBA" id="ARBA00023157"/>
    </source>
</evidence>
<dbReference type="InterPro" id="IPR006501">
    <property type="entry name" value="Pectinesterase_inhib_dom"/>
</dbReference>
<feature type="transmembrane region" description="Helical" evidence="14">
    <location>
        <begin position="22"/>
        <end position="44"/>
    </location>
</feature>
<keyword evidence="17" id="KW-1185">Reference proteome</keyword>
<dbReference type="Proteomes" id="UP001206925">
    <property type="component" value="Unassembled WGS sequence"/>
</dbReference>